<comment type="caution">
    <text evidence="6">The sequence shown here is derived from an EMBL/GenBank/DDBJ whole genome shotgun (WGS) entry which is preliminary data.</text>
</comment>
<dbReference type="Pfam" id="PF20775">
    <property type="entry name" value="Tag1_N"/>
    <property type="match status" value="1"/>
</dbReference>
<evidence type="ECO:0000313" key="6">
    <source>
        <dbReference type="EMBL" id="CAB4256537.1"/>
    </source>
</evidence>
<dbReference type="OrthoDB" id="5596576at2759"/>
<dbReference type="InterPro" id="IPR055012">
    <property type="entry name" value="Tag1_N"/>
</dbReference>
<dbReference type="InterPro" id="IPR055010">
    <property type="entry name" value="Tag1_M"/>
</dbReference>
<feature type="region of interest" description="Disordered" evidence="1">
    <location>
        <begin position="1"/>
        <end position="39"/>
    </location>
</feature>
<dbReference type="InterPro" id="IPR055011">
    <property type="entry name" value="Tag1_C"/>
</dbReference>
<sequence>MPVDDLETQPLLGTQQNTTRDNDIQHTIEPSSYPSDDMRKSRKKLYGVRKVDLIILGTVLAGILFILTTYKVTTFVKHTPTVEEVQDNVFQISDVNVRDVHIDGWRESKKNPDLDNDGGKYLQVTVQADYMINYDHLQNSSLAVDPQKIQNFKFVAETLVKTLCVDLNNSTTFHNVNDKNFELANILIQDPVCVSLLNGTVTPVNVTLLVQPNMKNIMSVLKKIISHKYKGLKLWSQVSVTLYKQSVLKLNIRLASVPRIHLDWTKIFKWDKLEDQFWGYLDENFEIPKAQQLQVTDDSDLYFDVQIQTTPLGIFDRLLSDNKWLHIPQDTTIPYLKWSVRLPDCYNKCTIEVPTLECHSEKFDLKQNESLTLFNRLGGPLPRELLTHVCSSDEENTVTPLTMIINDLMNDSLSCEIELKGEVADIDHSNAQHGDDMLLPTDILQSIFHELGYFPISINTTLNGTDALREVTIDNMRLIWSENRLRMVGTMTATINLAFYKTQEERLNVHNIKGDLEIYHEGIHFLSIPMRVWTESTSEIKHDEDNGNNTFIDVTFDINDDDMNIIDRSELSEVFNEIFFNGKTLVTFDSVVDVVIGSVLGEVVITGLKASGETIVH</sequence>
<feature type="domain" description="Tag1 N-terminal" evidence="3">
    <location>
        <begin position="80"/>
        <end position="270"/>
    </location>
</feature>
<dbReference type="GeneID" id="64859619"/>
<dbReference type="PANTHER" id="PTHR35895:SF3">
    <property type="entry name" value="PRE-RRNA PROCESSING PROTEIN"/>
    <property type="match status" value="1"/>
</dbReference>
<feature type="domain" description="Tag1 C-terminal" evidence="4">
    <location>
        <begin position="504"/>
        <end position="617"/>
    </location>
</feature>
<dbReference type="InterPro" id="IPR046368">
    <property type="entry name" value="Tag1"/>
</dbReference>
<feature type="transmembrane region" description="Helical" evidence="2">
    <location>
        <begin position="51"/>
        <end position="70"/>
    </location>
</feature>
<evidence type="ECO:0000259" key="3">
    <source>
        <dbReference type="Pfam" id="PF20775"/>
    </source>
</evidence>
<keyword evidence="2" id="KW-0812">Transmembrane</keyword>
<gene>
    <name evidence="6" type="ORF">KABA2_10S01408</name>
</gene>
<feature type="domain" description="Tag1 middle barrel-like" evidence="5">
    <location>
        <begin position="289"/>
        <end position="457"/>
    </location>
</feature>
<dbReference type="RefSeq" id="XP_041408381.1">
    <property type="nucleotide sequence ID" value="XM_041552447.1"/>
</dbReference>
<dbReference type="AlphaFoldDB" id="A0A8H2ZLY0"/>
<dbReference type="EMBL" id="CAEFZW010000010">
    <property type="protein sequence ID" value="CAB4256537.1"/>
    <property type="molecule type" value="Genomic_DNA"/>
</dbReference>
<dbReference type="Proteomes" id="UP000644660">
    <property type="component" value="Unassembled WGS sequence"/>
</dbReference>
<accession>A0A8H2ZLY0</accession>
<dbReference type="PANTHER" id="PTHR35895">
    <property type="entry name" value="CHROMOSOME 16, WHOLE GENOME SHOTGUN SEQUENCE"/>
    <property type="match status" value="1"/>
</dbReference>
<keyword evidence="2" id="KW-0472">Membrane</keyword>
<evidence type="ECO:0000256" key="2">
    <source>
        <dbReference type="SAM" id="Phobius"/>
    </source>
</evidence>
<protein>
    <submittedName>
        <fullName evidence="6">Uncharacterized protein</fullName>
    </submittedName>
</protein>
<dbReference type="GO" id="GO:0000329">
    <property type="term" value="C:fungal-type vacuole membrane"/>
    <property type="evidence" value="ECO:0007669"/>
    <property type="project" value="InterPro"/>
</dbReference>
<reference evidence="6 7" key="1">
    <citation type="submission" date="2020-05" db="EMBL/GenBank/DDBJ databases">
        <authorList>
            <person name="Casaregola S."/>
            <person name="Devillers H."/>
            <person name="Grondin C."/>
        </authorList>
    </citation>
    <scope>NUCLEOTIDE SEQUENCE [LARGE SCALE GENOMIC DNA]</scope>
    <source>
        <strain evidence="6 7">CLIB 1767</strain>
    </source>
</reference>
<keyword evidence="2" id="KW-1133">Transmembrane helix</keyword>
<evidence type="ECO:0000313" key="7">
    <source>
        <dbReference type="Proteomes" id="UP000644660"/>
    </source>
</evidence>
<evidence type="ECO:0000259" key="5">
    <source>
        <dbReference type="Pfam" id="PF22787"/>
    </source>
</evidence>
<proteinExistence type="predicted"/>
<name>A0A8H2ZLY0_9SACH</name>
<dbReference type="Pfam" id="PF22786">
    <property type="entry name" value="Tag1_C"/>
    <property type="match status" value="1"/>
</dbReference>
<evidence type="ECO:0000256" key="1">
    <source>
        <dbReference type="SAM" id="MobiDB-lite"/>
    </source>
</evidence>
<keyword evidence="7" id="KW-1185">Reference proteome</keyword>
<organism evidence="6 7">
    <name type="scientific">Maudiozyma barnettii</name>
    <dbReference type="NCBI Taxonomy" id="61262"/>
    <lineage>
        <taxon>Eukaryota</taxon>
        <taxon>Fungi</taxon>
        <taxon>Dikarya</taxon>
        <taxon>Ascomycota</taxon>
        <taxon>Saccharomycotina</taxon>
        <taxon>Saccharomycetes</taxon>
        <taxon>Saccharomycetales</taxon>
        <taxon>Saccharomycetaceae</taxon>
        <taxon>Maudiozyma</taxon>
    </lineage>
</organism>
<evidence type="ECO:0000259" key="4">
    <source>
        <dbReference type="Pfam" id="PF22786"/>
    </source>
</evidence>
<dbReference type="Pfam" id="PF22787">
    <property type="entry name" value="Tag1_M"/>
    <property type="match status" value="1"/>
</dbReference>